<keyword evidence="1" id="KW-0472">Membrane</keyword>
<evidence type="ECO:0000313" key="3">
    <source>
        <dbReference type="Proteomes" id="UP000811246"/>
    </source>
</evidence>
<keyword evidence="1" id="KW-0812">Transmembrane</keyword>
<organism evidence="2 3">
    <name type="scientific">Carya illinoinensis</name>
    <name type="common">Pecan</name>
    <dbReference type="NCBI Taxonomy" id="32201"/>
    <lineage>
        <taxon>Eukaryota</taxon>
        <taxon>Viridiplantae</taxon>
        <taxon>Streptophyta</taxon>
        <taxon>Embryophyta</taxon>
        <taxon>Tracheophyta</taxon>
        <taxon>Spermatophyta</taxon>
        <taxon>Magnoliopsida</taxon>
        <taxon>eudicotyledons</taxon>
        <taxon>Gunneridae</taxon>
        <taxon>Pentapetalae</taxon>
        <taxon>rosids</taxon>
        <taxon>fabids</taxon>
        <taxon>Fagales</taxon>
        <taxon>Juglandaceae</taxon>
        <taxon>Carya</taxon>
    </lineage>
</organism>
<keyword evidence="1" id="KW-1133">Transmembrane helix</keyword>
<comment type="caution">
    <text evidence="2">The sequence shown here is derived from an EMBL/GenBank/DDBJ whole genome shotgun (WGS) entry which is preliminary data.</text>
</comment>
<evidence type="ECO:0000256" key="1">
    <source>
        <dbReference type="SAM" id="Phobius"/>
    </source>
</evidence>
<feature type="transmembrane region" description="Helical" evidence="1">
    <location>
        <begin position="6"/>
        <end position="29"/>
    </location>
</feature>
<dbReference type="Proteomes" id="UP000811246">
    <property type="component" value="Chromosome 14"/>
</dbReference>
<accession>A0A922AGJ0</accession>
<dbReference type="AlphaFoldDB" id="A0A922AGJ0"/>
<name>A0A922AGJ0_CARIL</name>
<sequence length="127" mass="14567">MEGQERIISVAITFMALTFLFLNHTCMFYEAIKVYKLKMVLCFLLCLGTETNNTQRLLHFSFLSFHTIIFFPLPFPLRLPNTVFCGGGLGCGAFFQQRGQYPMILLKASLMAEEFCGFKFKYLGGYI</sequence>
<reference evidence="2" key="1">
    <citation type="submission" date="2021-01" db="EMBL/GenBank/DDBJ databases">
        <authorList>
            <person name="Lovell J.T."/>
            <person name="Bentley N."/>
            <person name="Bhattarai G."/>
            <person name="Jenkins J.W."/>
            <person name="Sreedasyam A."/>
            <person name="Alarcon Y."/>
            <person name="Bock C."/>
            <person name="Boston L."/>
            <person name="Carlson J."/>
            <person name="Cervantes K."/>
            <person name="Clermont K."/>
            <person name="Krom N."/>
            <person name="Kubenka K."/>
            <person name="Mamidi S."/>
            <person name="Mattison C."/>
            <person name="Monteros M."/>
            <person name="Pisani C."/>
            <person name="Plott C."/>
            <person name="Rajasekar S."/>
            <person name="Rhein H.S."/>
            <person name="Rohla C."/>
            <person name="Song M."/>
            <person name="Hilaire R.S."/>
            <person name="Shu S."/>
            <person name="Wells L."/>
            <person name="Wang X."/>
            <person name="Webber J."/>
            <person name="Heerema R.J."/>
            <person name="Klein P."/>
            <person name="Conner P."/>
            <person name="Grauke L."/>
            <person name="Grimwood J."/>
            <person name="Schmutz J."/>
            <person name="Randall J.J."/>
        </authorList>
    </citation>
    <scope>NUCLEOTIDE SEQUENCE</scope>
    <source>
        <tissue evidence="2">Leaf</tissue>
    </source>
</reference>
<proteinExistence type="predicted"/>
<evidence type="ECO:0000313" key="2">
    <source>
        <dbReference type="EMBL" id="KAG6677160.1"/>
    </source>
</evidence>
<dbReference type="EMBL" id="CM031838">
    <property type="protein sequence ID" value="KAG6677160.1"/>
    <property type="molecule type" value="Genomic_DNA"/>
</dbReference>
<gene>
    <name evidence="2" type="ORF">I3842_14G011600</name>
</gene>
<protein>
    <submittedName>
        <fullName evidence="2">Uncharacterized protein</fullName>
    </submittedName>
</protein>